<dbReference type="EMBL" id="CP075371">
    <property type="protein sequence ID" value="QVT79569.1"/>
    <property type="molecule type" value="Genomic_DNA"/>
</dbReference>
<dbReference type="Proteomes" id="UP000679307">
    <property type="component" value="Chromosome"/>
</dbReference>
<gene>
    <name evidence="2" type="ORF">ENKNEFLB_01952</name>
</gene>
<feature type="region of interest" description="Disordered" evidence="1">
    <location>
        <begin position="252"/>
        <end position="294"/>
    </location>
</feature>
<dbReference type="InterPro" id="IPR024524">
    <property type="entry name" value="DUF3800"/>
</dbReference>
<organism evidence="2 3">
    <name type="scientific">Nocardioides aquaticus</name>
    <dbReference type="NCBI Taxonomy" id="160826"/>
    <lineage>
        <taxon>Bacteria</taxon>
        <taxon>Bacillati</taxon>
        <taxon>Actinomycetota</taxon>
        <taxon>Actinomycetes</taxon>
        <taxon>Propionibacteriales</taxon>
        <taxon>Nocardioidaceae</taxon>
        <taxon>Nocardioides</taxon>
    </lineage>
</organism>
<evidence type="ECO:0000256" key="1">
    <source>
        <dbReference type="SAM" id="MobiDB-lite"/>
    </source>
</evidence>
<proteinExistence type="predicted"/>
<protein>
    <recommendedName>
        <fullName evidence="4">DUF3800 domain-containing protein</fullName>
    </recommendedName>
</protein>
<feature type="compositionally biased region" description="Basic residues" evidence="1">
    <location>
        <begin position="273"/>
        <end position="288"/>
    </location>
</feature>
<keyword evidence="3" id="KW-1185">Reference proteome</keyword>
<evidence type="ECO:0000313" key="2">
    <source>
        <dbReference type="EMBL" id="QVT79569.1"/>
    </source>
</evidence>
<evidence type="ECO:0000313" key="3">
    <source>
        <dbReference type="Proteomes" id="UP000679307"/>
    </source>
</evidence>
<name>A0ABX8EGC2_9ACTN</name>
<evidence type="ECO:0008006" key="4">
    <source>
        <dbReference type="Google" id="ProtNLM"/>
    </source>
</evidence>
<dbReference type="Pfam" id="PF12686">
    <property type="entry name" value="DUF3800"/>
    <property type="match status" value="1"/>
</dbReference>
<sequence>MSNDVKLHPDPFRLDRRHPTSVAFFDETGAIASDRFFVVGMLRIEDHSALLKEVKALRSRHKYREEFKFWSITEANKQAYKDLIDLLLNSEARFSCFVADRHVADPVARFGNTFAAYEKLTIQLAHGSIKPYELMTVIADNYSAPNERSFEQTVKTQCNRRLKRLGVVSVVQVDSGATEGLQLVDILVGAVGSEFRANAGLASHVAHKAEVAAHLRARLGTSTFNLGFVKNGFSVAIYEHEEWLRRAQKRLANSSRTVEPPNRAAEPDEPKPRKTRRGRRGGRRRRGGRPTGTA</sequence>
<accession>A0ABX8EGC2</accession>
<reference evidence="2 3" key="1">
    <citation type="submission" date="2021-05" db="EMBL/GenBank/DDBJ databases">
        <title>Complete genome of Nocardioides aquaticus KCTC 9944T isolated from meromictic and hypersaline Ekho Lake, Antarctica.</title>
        <authorList>
            <person name="Hwang K."/>
            <person name="Kim K.M."/>
            <person name="Choe H."/>
        </authorList>
    </citation>
    <scope>NUCLEOTIDE SEQUENCE [LARGE SCALE GENOMIC DNA]</scope>
    <source>
        <strain evidence="2 3">KCTC 9944</strain>
    </source>
</reference>